<gene>
    <name evidence="1" type="ORF">V1517DRAFT_327645</name>
</gene>
<reference evidence="2" key="1">
    <citation type="journal article" date="2024" name="Front. Bioeng. Biotechnol.">
        <title>Genome-scale model development and genomic sequencing of the oleaginous clade Lipomyces.</title>
        <authorList>
            <person name="Czajka J.J."/>
            <person name="Han Y."/>
            <person name="Kim J."/>
            <person name="Mondo S.J."/>
            <person name="Hofstad B.A."/>
            <person name="Robles A."/>
            <person name="Haridas S."/>
            <person name="Riley R."/>
            <person name="LaButti K."/>
            <person name="Pangilinan J."/>
            <person name="Andreopoulos W."/>
            <person name="Lipzen A."/>
            <person name="Yan J."/>
            <person name="Wang M."/>
            <person name="Ng V."/>
            <person name="Grigoriev I.V."/>
            <person name="Spatafora J.W."/>
            <person name="Magnuson J.K."/>
            <person name="Baker S.E."/>
            <person name="Pomraning K.R."/>
        </authorList>
    </citation>
    <scope>NUCLEOTIDE SEQUENCE [LARGE SCALE GENOMIC DNA]</scope>
    <source>
        <strain evidence="2">CBS 10300</strain>
    </source>
</reference>
<accession>A0ACC3TIT2</accession>
<sequence length="593" mass="64452">MPTGRKRKQTHDAEAEPVPAARAKRQTRSRESFVSAPPAQRGRRRLSVTSSTADSLRDSLATAVDSIVTTITEPDSLPKDVRKLKPVEEKVTEIAMDRKAADTQVDESTDYKEDEKETDVEKRAPLPLTNGVKRSGELSKEVSPLPYKLKKTTGKIFVPIPTLKTEPLNIYVFGTGSMSELGLGPEAKNKEVKRPRLNPFLPIDEVSIVDFAVGGAHVVAIDKNGRLWSWGCNDHGALGRNTSSGEDGLLRDMDADDNDDDGDLNPLESTPALVENLPYDLVFVQVAASDNLSLALTSEGRVWAWGTFRCNEGVLGFSDKVEFQRTPIQVPIPIAVGQIAAGKDHVMALTTNGRVFSWGNGQQFQLGRRVVDRARMQSLHPREFGIKNIKFIASGEFHAFAIDTSNRVMAWGLNQYGQCGIPTEGAGEDGAVVSSPTYVDALNDKDIVNITGGEHHSIALSSTGEIYTFGRLDSSEIGIERDELPDTVVKDASGHPRFLPIPTKVDFEDDTRFKYVTSGSHHSIALAKDDGSAWSWGFGETYQVGQGPAGEDVEIPTKIENTATKGINMLFAGAGGQFSVLGGIPPKQPQEDK</sequence>
<comment type="caution">
    <text evidence="1">The sequence shown here is derived from an EMBL/GenBank/DDBJ whole genome shotgun (WGS) entry which is preliminary data.</text>
</comment>
<evidence type="ECO:0000313" key="1">
    <source>
        <dbReference type="EMBL" id="KAK9321033.1"/>
    </source>
</evidence>
<keyword evidence="2" id="KW-1185">Reference proteome</keyword>
<dbReference type="Proteomes" id="UP001489719">
    <property type="component" value="Unassembled WGS sequence"/>
</dbReference>
<name>A0ACC3TIT2_9ASCO</name>
<dbReference type="EMBL" id="MU970109">
    <property type="protein sequence ID" value="KAK9321033.1"/>
    <property type="molecule type" value="Genomic_DNA"/>
</dbReference>
<proteinExistence type="predicted"/>
<evidence type="ECO:0000313" key="2">
    <source>
        <dbReference type="Proteomes" id="UP001489719"/>
    </source>
</evidence>
<organism evidence="1 2">
    <name type="scientific">Lipomyces orientalis</name>
    <dbReference type="NCBI Taxonomy" id="1233043"/>
    <lineage>
        <taxon>Eukaryota</taxon>
        <taxon>Fungi</taxon>
        <taxon>Dikarya</taxon>
        <taxon>Ascomycota</taxon>
        <taxon>Saccharomycotina</taxon>
        <taxon>Lipomycetes</taxon>
        <taxon>Lipomycetales</taxon>
        <taxon>Lipomycetaceae</taxon>
        <taxon>Lipomyces</taxon>
    </lineage>
</organism>
<protein>
    <submittedName>
        <fullName evidence="1">Regulator of chromosome condensation 1/beta-lactamase-inhibitor protein II</fullName>
    </submittedName>
</protein>